<dbReference type="Proteomes" id="UP000190625">
    <property type="component" value="Unassembled WGS sequence"/>
</dbReference>
<dbReference type="SUPFAM" id="SSF54631">
    <property type="entry name" value="CBS-domain pair"/>
    <property type="match status" value="1"/>
</dbReference>
<dbReference type="EMBL" id="FUWM01000025">
    <property type="protein sequence ID" value="SKA00178.1"/>
    <property type="molecule type" value="Genomic_DNA"/>
</dbReference>
<evidence type="ECO:0000259" key="3">
    <source>
        <dbReference type="PROSITE" id="PS51371"/>
    </source>
</evidence>
<dbReference type="Gene3D" id="3.10.580.10">
    <property type="entry name" value="CBS-domain"/>
    <property type="match status" value="1"/>
</dbReference>
<reference evidence="5" key="1">
    <citation type="submission" date="2017-02" db="EMBL/GenBank/DDBJ databases">
        <authorList>
            <person name="Varghese N."/>
            <person name="Submissions S."/>
        </authorList>
    </citation>
    <scope>NUCLEOTIDE SEQUENCE [LARGE SCALE GENOMIC DNA]</scope>
    <source>
        <strain evidence="5">ATCC BAA-73</strain>
    </source>
</reference>
<dbReference type="PANTHER" id="PTHR43080">
    <property type="entry name" value="CBS DOMAIN-CONTAINING PROTEIN CBSX3, MITOCHONDRIAL"/>
    <property type="match status" value="1"/>
</dbReference>
<dbReference type="SMART" id="SM00116">
    <property type="entry name" value="CBS"/>
    <property type="match status" value="2"/>
</dbReference>
<dbReference type="STRING" id="142842.SAMN02745118_02478"/>
<name>A0A1T4QAD3_9FIRM</name>
<dbReference type="InterPro" id="IPR051257">
    <property type="entry name" value="Diverse_CBS-Domain"/>
</dbReference>
<proteinExistence type="predicted"/>
<dbReference type="PROSITE" id="PS51371">
    <property type="entry name" value="CBS"/>
    <property type="match status" value="2"/>
</dbReference>
<feature type="domain" description="CBS" evidence="3">
    <location>
        <begin position="7"/>
        <end position="64"/>
    </location>
</feature>
<evidence type="ECO:0000256" key="1">
    <source>
        <dbReference type="ARBA" id="ARBA00023122"/>
    </source>
</evidence>
<evidence type="ECO:0000256" key="2">
    <source>
        <dbReference type="PROSITE-ProRule" id="PRU00703"/>
    </source>
</evidence>
<keyword evidence="5" id="KW-1185">Reference proteome</keyword>
<dbReference type="Pfam" id="PF00571">
    <property type="entry name" value="CBS"/>
    <property type="match status" value="2"/>
</dbReference>
<dbReference type="InterPro" id="IPR000644">
    <property type="entry name" value="CBS_dom"/>
</dbReference>
<feature type="domain" description="CBS" evidence="3">
    <location>
        <begin position="71"/>
        <end position="126"/>
    </location>
</feature>
<dbReference type="RefSeq" id="WP_078810907.1">
    <property type="nucleotide sequence ID" value="NZ_FUWM01000025.1"/>
</dbReference>
<gene>
    <name evidence="4" type="ORF">SAMN02745118_02478</name>
</gene>
<dbReference type="InterPro" id="IPR046342">
    <property type="entry name" value="CBS_dom_sf"/>
</dbReference>
<evidence type="ECO:0000313" key="5">
    <source>
        <dbReference type="Proteomes" id="UP000190625"/>
    </source>
</evidence>
<evidence type="ECO:0000313" key="4">
    <source>
        <dbReference type="EMBL" id="SKA00178.1"/>
    </source>
</evidence>
<protein>
    <submittedName>
        <fullName evidence="4">CBS domain-containing protein</fullName>
    </submittedName>
</protein>
<keyword evidence="1 2" id="KW-0129">CBS domain</keyword>
<dbReference type="AlphaFoldDB" id="A0A1T4QAD3"/>
<sequence>MEITNVMTNNVSTLERNSTVREAAEIMHNLNVGAIPVCEGSKPIGIITDRDIAIRNTVSDGNAETPVEKIMTNNLVYGTPDMTAKDAAELMASNQIRRLPVVDNDNLVGIVSLGDLAVQSKSDMEAGKALTSISVPSKPND</sequence>
<organism evidence="4 5">
    <name type="scientific">Selenihalanaerobacter shriftii</name>
    <dbReference type="NCBI Taxonomy" id="142842"/>
    <lineage>
        <taxon>Bacteria</taxon>
        <taxon>Bacillati</taxon>
        <taxon>Bacillota</taxon>
        <taxon>Clostridia</taxon>
        <taxon>Halanaerobiales</taxon>
        <taxon>Halobacteroidaceae</taxon>
        <taxon>Selenihalanaerobacter</taxon>
    </lineage>
</organism>
<accession>A0A1T4QAD3</accession>
<dbReference type="OrthoDB" id="9802114at2"/>
<dbReference type="CDD" id="cd04622">
    <property type="entry name" value="CBS_pair_HRP1_like"/>
    <property type="match status" value="1"/>
</dbReference>
<dbReference type="PANTHER" id="PTHR43080:SF2">
    <property type="entry name" value="CBS DOMAIN-CONTAINING PROTEIN"/>
    <property type="match status" value="1"/>
</dbReference>